<reference evidence="2 3" key="1">
    <citation type="journal article" date="2020" name="ISME J.">
        <title>Comparative genomics reveals insights into cyanobacterial evolution and habitat adaptation.</title>
        <authorList>
            <person name="Chen M.Y."/>
            <person name="Teng W.K."/>
            <person name="Zhao L."/>
            <person name="Hu C.X."/>
            <person name="Zhou Y.K."/>
            <person name="Han B.P."/>
            <person name="Song L.R."/>
            <person name="Shu W.S."/>
        </authorList>
    </citation>
    <scope>NUCLEOTIDE SEQUENCE [LARGE SCALE GENOMIC DNA]</scope>
    <source>
        <strain evidence="2 3">FACHB-838</strain>
    </source>
</reference>
<dbReference type="EMBL" id="JACJSI010000061">
    <property type="protein sequence ID" value="MBD2532526.1"/>
    <property type="molecule type" value="Genomic_DNA"/>
</dbReference>
<evidence type="ECO:0000256" key="1">
    <source>
        <dbReference type="SAM" id="MobiDB-lite"/>
    </source>
</evidence>
<gene>
    <name evidence="2" type="ORF">H6G97_24260</name>
</gene>
<feature type="region of interest" description="Disordered" evidence="1">
    <location>
        <begin position="1"/>
        <end position="40"/>
    </location>
</feature>
<evidence type="ECO:0000313" key="3">
    <source>
        <dbReference type="Proteomes" id="UP000623440"/>
    </source>
</evidence>
<feature type="compositionally biased region" description="Basic and acidic residues" evidence="1">
    <location>
        <begin position="419"/>
        <end position="435"/>
    </location>
</feature>
<dbReference type="RefSeq" id="WP_190943151.1">
    <property type="nucleotide sequence ID" value="NZ_JACJSI010000061.1"/>
</dbReference>
<dbReference type="Proteomes" id="UP000623440">
    <property type="component" value="Unassembled WGS sequence"/>
</dbReference>
<feature type="compositionally biased region" description="Polar residues" evidence="1">
    <location>
        <begin position="29"/>
        <end position="40"/>
    </location>
</feature>
<feature type="compositionally biased region" description="Low complexity" evidence="1">
    <location>
        <begin position="1"/>
        <end position="23"/>
    </location>
</feature>
<sequence length="787" mass="88505">MHKVQKSVFSSSSESENTSQLTSRGFRISPQNTSVAPKTQQDIEDQAFTEQKMEANQLQLEAKYGTLTAQGQERLTVLQAKMDGLLHSRYERASQFAHNIANISFHRPNTALPIQTKPTVRLPREQVAHQPQSKQLQRQSLPLMGQSSQVQQRMGSGVIQRKELDSNDILKALSSISLVKKKLKQTQHLRRDDRDTAPSVETMRQDVEKVLAQYDNKLKGGNDSITNQAISVAVVLEAVARVIAVNELNDPALTPNLTMKLIELYRSEIESKLKKMDDKQDVLKLATALTADDPVSLYMHNELRLDAAAIRVQMMARSVDKQPRDFFDLLRQRFEIEMATYHKDDVKKRQDTGNEARNFSVKEATGEVSVAYLEKLFPGGIAQWAQPPSGTRNTLNFTPDATQKLDDLKAAVVRNDLRDHDPNTRTWKRPGENNRKLTSKQSAHLNEIEQQEDALKLNWSDDPVIAKLMHLFKLDNDSAANLVEQIKNGLKDLPITLTVRGAEWFNQGDPSSTIYQPGSSRRNTADYYNLLKKKRKKSSQPSRLDSVNYLGDYNDTTGQGRGENYGRFRNWKDQRMTGNLGFSDAELPSFAAVNMNWLAHSSNLPTQGFGGRNNASEYGKNSYGDTHFILKQENIVERLVYTATDHGKPRRDIYLAFCDFLLGDDAAQSQTGMKATKKDVVIRHIVNSLITQKLVSSDVQCFEVQIFGELNISKDVEKISVAPSVEANVQDNINTFCTKHSITFEAIDQPTEAVEHQRWFFQPAGSGLGMLDQLQNALASSQLPQGA</sequence>
<evidence type="ECO:0000313" key="2">
    <source>
        <dbReference type="EMBL" id="MBD2532526.1"/>
    </source>
</evidence>
<proteinExistence type="predicted"/>
<keyword evidence="3" id="KW-1185">Reference proteome</keyword>
<accession>A0ABR8DUE7</accession>
<protein>
    <submittedName>
        <fullName evidence="2">Uncharacterized protein</fullName>
    </submittedName>
</protein>
<feature type="region of interest" description="Disordered" evidence="1">
    <location>
        <begin position="419"/>
        <end position="439"/>
    </location>
</feature>
<organism evidence="2 3">
    <name type="scientific">Nostoc flagelliforme FACHB-838</name>
    <dbReference type="NCBI Taxonomy" id="2692904"/>
    <lineage>
        <taxon>Bacteria</taxon>
        <taxon>Bacillati</taxon>
        <taxon>Cyanobacteriota</taxon>
        <taxon>Cyanophyceae</taxon>
        <taxon>Nostocales</taxon>
        <taxon>Nostocaceae</taxon>
        <taxon>Nostoc</taxon>
    </lineage>
</organism>
<name>A0ABR8DUE7_9NOSO</name>
<comment type="caution">
    <text evidence="2">The sequence shown here is derived from an EMBL/GenBank/DDBJ whole genome shotgun (WGS) entry which is preliminary data.</text>
</comment>